<protein>
    <submittedName>
        <fullName evidence="2">Uncharacterized protein</fullName>
    </submittedName>
</protein>
<dbReference type="AlphaFoldDB" id="A0A553P0T7"/>
<keyword evidence="3" id="KW-1185">Reference proteome</keyword>
<dbReference type="Proteomes" id="UP000316079">
    <property type="component" value="Unassembled WGS sequence"/>
</dbReference>
<gene>
    <name evidence="2" type="ORF">DNTS_002245</name>
</gene>
<evidence type="ECO:0000313" key="3">
    <source>
        <dbReference type="Proteomes" id="UP000316079"/>
    </source>
</evidence>
<evidence type="ECO:0000313" key="2">
    <source>
        <dbReference type="EMBL" id="TRY71304.1"/>
    </source>
</evidence>
<keyword evidence="1" id="KW-0812">Transmembrane</keyword>
<organism evidence="2 3">
    <name type="scientific">Danionella cerebrum</name>
    <dbReference type="NCBI Taxonomy" id="2873325"/>
    <lineage>
        <taxon>Eukaryota</taxon>
        <taxon>Metazoa</taxon>
        <taxon>Chordata</taxon>
        <taxon>Craniata</taxon>
        <taxon>Vertebrata</taxon>
        <taxon>Euteleostomi</taxon>
        <taxon>Actinopterygii</taxon>
        <taxon>Neopterygii</taxon>
        <taxon>Teleostei</taxon>
        <taxon>Ostariophysi</taxon>
        <taxon>Cypriniformes</taxon>
        <taxon>Danionidae</taxon>
        <taxon>Danioninae</taxon>
        <taxon>Danionella</taxon>
    </lineage>
</organism>
<comment type="caution">
    <text evidence="2">The sequence shown here is derived from an EMBL/GenBank/DDBJ whole genome shotgun (WGS) entry which is preliminary data.</text>
</comment>
<dbReference type="OrthoDB" id="5985073at2759"/>
<accession>A0A553P0T7</accession>
<reference evidence="2 3" key="1">
    <citation type="journal article" date="2019" name="Sci. Data">
        <title>Hybrid genome assembly and annotation of Danionella translucida.</title>
        <authorList>
            <person name="Kadobianskyi M."/>
            <person name="Schulze L."/>
            <person name="Schuelke M."/>
            <person name="Judkewitz B."/>
        </authorList>
    </citation>
    <scope>NUCLEOTIDE SEQUENCE [LARGE SCALE GENOMIC DNA]</scope>
    <source>
        <strain evidence="2 3">Bolton</strain>
    </source>
</reference>
<sequence length="111" mass="12061">MGSPGVQQKLNFLSSALLSIGLKDVCVPSLLLLFNVVSIKSARLQQVGAQGSVWWETRPQESESPITGVKASQRRDHLSVFPATRLSQHGLCDGTVLHSRKLFGDIENSCT</sequence>
<keyword evidence="1" id="KW-0472">Membrane</keyword>
<feature type="transmembrane region" description="Helical" evidence="1">
    <location>
        <begin position="12"/>
        <end position="34"/>
    </location>
</feature>
<dbReference type="EMBL" id="SRMA01026761">
    <property type="protein sequence ID" value="TRY71304.1"/>
    <property type="molecule type" value="Genomic_DNA"/>
</dbReference>
<proteinExistence type="predicted"/>
<evidence type="ECO:0000256" key="1">
    <source>
        <dbReference type="SAM" id="Phobius"/>
    </source>
</evidence>
<name>A0A553P0T7_9TELE</name>
<keyword evidence="1" id="KW-1133">Transmembrane helix</keyword>